<dbReference type="InterPro" id="IPR036097">
    <property type="entry name" value="HisK_dim/P_sf"/>
</dbReference>
<dbReference type="InterPro" id="IPR001610">
    <property type="entry name" value="PAC"/>
</dbReference>
<keyword evidence="3" id="KW-0597">Phosphoprotein</keyword>
<dbReference type="AlphaFoldDB" id="A0A364Y2U3"/>
<organism evidence="9 10">
    <name type="scientific">Pseudochryseolinea flava</name>
    <dbReference type="NCBI Taxonomy" id="2059302"/>
    <lineage>
        <taxon>Bacteria</taxon>
        <taxon>Pseudomonadati</taxon>
        <taxon>Bacteroidota</taxon>
        <taxon>Cytophagia</taxon>
        <taxon>Cytophagales</taxon>
        <taxon>Fulvivirgaceae</taxon>
        <taxon>Pseudochryseolinea</taxon>
    </lineage>
</organism>
<feature type="domain" description="PAC" evidence="8">
    <location>
        <begin position="98"/>
        <end position="150"/>
    </location>
</feature>
<dbReference type="EMBL" id="QMFY01000006">
    <property type="protein sequence ID" value="RAW00632.1"/>
    <property type="molecule type" value="Genomic_DNA"/>
</dbReference>
<dbReference type="InterPro" id="IPR036890">
    <property type="entry name" value="HATPase_C_sf"/>
</dbReference>
<dbReference type="SMART" id="SM00388">
    <property type="entry name" value="HisKA"/>
    <property type="match status" value="1"/>
</dbReference>
<sequence>MSAVSTDFVNNKSETKSFAFNETYDQLLQLSSVAMYVTDDQGYIRCYNSAAIKLWGRAPEIGKDRWCGAWRIFAADGTPLPVADAPMAITLQTGEPLVNVEIIIETPDNLRRSTLHNPSILYNEQHEVVGAINTIVDITERKTSEGILRANDELLRRASEAAELGTFEGDLVSDKFIFSKRMYAIFGLAESEEVTHDTLLNMLHPDDRPLRNVAMESALRNGSLIYEVRMIRKDNTIRWIRLNGKIMFNASGKPVSIHGIVMDITDQRNAAQRISDSEERLSFATASAELGTWDFHPLTGELIWDDRCKVLFGIPSETNMTYDVFLAALHPDDRERTNAVVSYIMKQESGGLYDIEYRTVHPDESIKWIRAKGKAYYNLSGDAYRFTGTVLDITAQKHAEETIRENEERLRLASEAAQVGTWDVDLVSGKIQASEIYRAIMEYEADAVLSETDFIERIHLQDRVVVSSILNPADRQSNFKFEARVLKSDGQYKWVRVNGQTLFDANLRPFRILGTLIDINDQRAHSDALEETVMERTRALQLAKEKLERSNQELEQFAYVASHDLQEPLRKIQTFSSLLSNHINHSPEADRYFDKINSSAQRMSVLIRDVLQYSRLSSTGDVMAETSLTTIIKSVVVDYELLILEKNAVVEIGYLPQVMGIAHQLHQLAANILSNALKFSTIHPLIEIFSTPVSREEVAMYPELKDDTDYTKITFRDNGIGFEQKFAEQIFTIFQRLNTRESYKGTGIGLAICKRIVESHGGLISATSEVGKGSTFTVILPLPATSDAG</sequence>
<dbReference type="InterPro" id="IPR000014">
    <property type="entry name" value="PAS"/>
</dbReference>
<dbReference type="Pfam" id="PF08447">
    <property type="entry name" value="PAS_3"/>
    <property type="match status" value="3"/>
</dbReference>
<evidence type="ECO:0000256" key="2">
    <source>
        <dbReference type="ARBA" id="ARBA00012438"/>
    </source>
</evidence>
<dbReference type="EC" id="2.7.13.3" evidence="2"/>
<feature type="domain" description="PAC" evidence="8">
    <location>
        <begin position="479"/>
        <end position="531"/>
    </location>
</feature>
<dbReference type="InterPro" id="IPR003661">
    <property type="entry name" value="HisK_dim/P_dom"/>
</dbReference>
<gene>
    <name evidence="9" type="ORF">DQQ10_13655</name>
</gene>
<dbReference type="RefSeq" id="WP_112747432.1">
    <property type="nucleotide sequence ID" value="NZ_QMFY01000006.1"/>
</dbReference>
<dbReference type="PROSITE" id="PS50112">
    <property type="entry name" value="PAS"/>
    <property type="match status" value="1"/>
</dbReference>
<dbReference type="SUPFAM" id="SSF47384">
    <property type="entry name" value="Homodimeric domain of signal transducing histidine kinase"/>
    <property type="match status" value="1"/>
</dbReference>
<dbReference type="PROSITE" id="PS50109">
    <property type="entry name" value="HIS_KIN"/>
    <property type="match status" value="1"/>
</dbReference>
<dbReference type="Pfam" id="PF00512">
    <property type="entry name" value="HisKA"/>
    <property type="match status" value="1"/>
</dbReference>
<evidence type="ECO:0000313" key="9">
    <source>
        <dbReference type="EMBL" id="RAW00632.1"/>
    </source>
</evidence>
<evidence type="ECO:0000259" key="6">
    <source>
        <dbReference type="PROSITE" id="PS50109"/>
    </source>
</evidence>
<dbReference type="Gene3D" id="3.30.565.10">
    <property type="entry name" value="Histidine kinase-like ATPase, C-terminal domain"/>
    <property type="match status" value="1"/>
</dbReference>
<dbReference type="CDD" id="cd00130">
    <property type="entry name" value="PAS"/>
    <property type="match status" value="2"/>
</dbReference>
<dbReference type="SMART" id="SM00091">
    <property type="entry name" value="PAS"/>
    <property type="match status" value="4"/>
</dbReference>
<evidence type="ECO:0000256" key="3">
    <source>
        <dbReference type="ARBA" id="ARBA00022553"/>
    </source>
</evidence>
<dbReference type="Pfam" id="PF02518">
    <property type="entry name" value="HATPase_c"/>
    <property type="match status" value="1"/>
</dbReference>
<dbReference type="InterPro" id="IPR005467">
    <property type="entry name" value="His_kinase_dom"/>
</dbReference>
<evidence type="ECO:0000259" key="8">
    <source>
        <dbReference type="PROSITE" id="PS50113"/>
    </source>
</evidence>
<dbReference type="Pfam" id="PF13426">
    <property type="entry name" value="PAS_9"/>
    <property type="match status" value="1"/>
</dbReference>
<dbReference type="InterPro" id="IPR013655">
    <property type="entry name" value="PAS_fold_3"/>
</dbReference>
<reference evidence="9 10" key="1">
    <citation type="submission" date="2018-06" db="EMBL/GenBank/DDBJ databases">
        <title>Chryseolinea flavus sp. nov., a member of the phylum Bacteroidetes isolated from soil.</title>
        <authorList>
            <person name="Li Y."/>
            <person name="Wang J."/>
        </authorList>
    </citation>
    <scope>NUCLEOTIDE SEQUENCE [LARGE SCALE GENOMIC DNA]</scope>
    <source>
        <strain evidence="9 10">SDU1-6</strain>
    </source>
</reference>
<feature type="domain" description="PAS" evidence="7">
    <location>
        <begin position="151"/>
        <end position="222"/>
    </location>
</feature>
<dbReference type="InterPro" id="IPR035965">
    <property type="entry name" value="PAS-like_dom_sf"/>
</dbReference>
<comment type="catalytic activity">
    <reaction evidence="1">
        <text>ATP + protein L-histidine = ADP + protein N-phospho-L-histidine.</text>
        <dbReference type="EC" id="2.7.13.3"/>
    </reaction>
</comment>
<evidence type="ECO:0000256" key="4">
    <source>
        <dbReference type="ARBA" id="ARBA00022679"/>
    </source>
</evidence>
<dbReference type="PANTHER" id="PTHR43304:SF1">
    <property type="entry name" value="PAC DOMAIN-CONTAINING PROTEIN"/>
    <property type="match status" value="1"/>
</dbReference>
<comment type="caution">
    <text evidence="9">The sequence shown here is derived from an EMBL/GenBank/DDBJ whole genome shotgun (WGS) entry which is preliminary data.</text>
</comment>
<dbReference type="Proteomes" id="UP000251889">
    <property type="component" value="Unassembled WGS sequence"/>
</dbReference>
<dbReference type="Gene3D" id="1.10.287.130">
    <property type="match status" value="1"/>
</dbReference>
<dbReference type="PANTHER" id="PTHR43304">
    <property type="entry name" value="PHYTOCHROME-LIKE PROTEIN CPH1"/>
    <property type="match status" value="1"/>
</dbReference>
<dbReference type="InterPro" id="IPR000700">
    <property type="entry name" value="PAS-assoc_C"/>
</dbReference>
<keyword evidence="4" id="KW-0808">Transferase</keyword>
<proteinExistence type="predicted"/>
<dbReference type="CDD" id="cd00082">
    <property type="entry name" value="HisKA"/>
    <property type="match status" value="1"/>
</dbReference>
<evidence type="ECO:0000313" key="10">
    <source>
        <dbReference type="Proteomes" id="UP000251889"/>
    </source>
</evidence>
<dbReference type="OrthoDB" id="9766459at2"/>
<evidence type="ECO:0000256" key="1">
    <source>
        <dbReference type="ARBA" id="ARBA00000085"/>
    </source>
</evidence>
<name>A0A364Y2U3_9BACT</name>
<protein>
    <recommendedName>
        <fullName evidence="2">histidine kinase</fullName>
        <ecNumber evidence="2">2.7.13.3</ecNumber>
    </recommendedName>
</protein>
<accession>A0A364Y2U3</accession>
<feature type="domain" description="PAC" evidence="8">
    <location>
        <begin position="224"/>
        <end position="276"/>
    </location>
</feature>
<dbReference type="PRINTS" id="PR00344">
    <property type="entry name" value="BCTRLSENSOR"/>
</dbReference>
<dbReference type="PROSITE" id="PS50113">
    <property type="entry name" value="PAC"/>
    <property type="match status" value="4"/>
</dbReference>
<dbReference type="SUPFAM" id="SSF55785">
    <property type="entry name" value="PYP-like sensor domain (PAS domain)"/>
    <property type="match status" value="4"/>
</dbReference>
<dbReference type="Gene3D" id="3.30.450.20">
    <property type="entry name" value="PAS domain"/>
    <property type="match status" value="4"/>
</dbReference>
<feature type="domain" description="PAC" evidence="8">
    <location>
        <begin position="353"/>
        <end position="405"/>
    </location>
</feature>
<dbReference type="SMART" id="SM00086">
    <property type="entry name" value="PAC"/>
    <property type="match status" value="4"/>
</dbReference>
<evidence type="ECO:0000256" key="5">
    <source>
        <dbReference type="ARBA" id="ARBA00022777"/>
    </source>
</evidence>
<dbReference type="Gene3D" id="2.10.70.100">
    <property type="match status" value="2"/>
</dbReference>
<dbReference type="GO" id="GO:0000155">
    <property type="term" value="F:phosphorelay sensor kinase activity"/>
    <property type="evidence" value="ECO:0007669"/>
    <property type="project" value="InterPro"/>
</dbReference>
<dbReference type="InterPro" id="IPR004358">
    <property type="entry name" value="Sig_transdc_His_kin-like_C"/>
</dbReference>
<dbReference type="SUPFAM" id="SSF55874">
    <property type="entry name" value="ATPase domain of HSP90 chaperone/DNA topoisomerase II/histidine kinase"/>
    <property type="match status" value="1"/>
</dbReference>
<dbReference type="InterPro" id="IPR052162">
    <property type="entry name" value="Sensor_kinase/Photoreceptor"/>
</dbReference>
<evidence type="ECO:0000259" key="7">
    <source>
        <dbReference type="PROSITE" id="PS50112"/>
    </source>
</evidence>
<keyword evidence="10" id="KW-1185">Reference proteome</keyword>
<dbReference type="InterPro" id="IPR003594">
    <property type="entry name" value="HATPase_dom"/>
</dbReference>
<dbReference type="SMART" id="SM00387">
    <property type="entry name" value="HATPase_c"/>
    <property type="match status" value="1"/>
</dbReference>
<dbReference type="NCBIfam" id="TIGR00229">
    <property type="entry name" value="sensory_box"/>
    <property type="match status" value="2"/>
</dbReference>
<feature type="domain" description="Histidine kinase" evidence="6">
    <location>
        <begin position="560"/>
        <end position="784"/>
    </location>
</feature>
<keyword evidence="5" id="KW-0418">Kinase</keyword>